<feature type="signal peptide" evidence="1">
    <location>
        <begin position="1"/>
        <end position="17"/>
    </location>
</feature>
<organism evidence="2">
    <name type="scientific">Amphimedon queenslandica</name>
    <name type="common">Sponge</name>
    <dbReference type="NCBI Taxonomy" id="400682"/>
    <lineage>
        <taxon>Eukaryota</taxon>
        <taxon>Metazoa</taxon>
        <taxon>Porifera</taxon>
        <taxon>Demospongiae</taxon>
        <taxon>Heteroscleromorpha</taxon>
        <taxon>Haplosclerida</taxon>
        <taxon>Niphatidae</taxon>
        <taxon>Amphimedon</taxon>
    </lineage>
</organism>
<evidence type="ECO:0000256" key="1">
    <source>
        <dbReference type="SAM" id="SignalP"/>
    </source>
</evidence>
<reference evidence="2" key="1">
    <citation type="submission" date="2017-05" db="UniProtKB">
        <authorList>
            <consortium name="EnsemblMetazoa"/>
        </authorList>
    </citation>
    <scope>IDENTIFICATION</scope>
</reference>
<feature type="chain" id="PRO_5012959748" evidence="1">
    <location>
        <begin position="18"/>
        <end position="124"/>
    </location>
</feature>
<keyword evidence="1" id="KW-0732">Signal</keyword>
<sequence>MQCQLLVIKSFLSCAITTSPNGDDDDEIHCFKAGQQCEGGRLMLQQEMARFNEVIEGIEEDPFASDEDQEETESNEACIEDDLQPALKMTCSLKSRIVVLRMNAKHHLTKVSLTTIITINQYLI</sequence>
<name>A0A1X7UPW0_AMPQE</name>
<proteinExistence type="predicted"/>
<evidence type="ECO:0000313" key="2">
    <source>
        <dbReference type="EnsemblMetazoa" id="Aqu2.1.29554_001"/>
    </source>
</evidence>
<protein>
    <submittedName>
        <fullName evidence="2">Uncharacterized protein</fullName>
    </submittedName>
</protein>
<dbReference type="InParanoid" id="A0A1X7UPW0"/>
<dbReference type="AlphaFoldDB" id="A0A1X7UPW0"/>
<accession>A0A1X7UPW0</accession>
<dbReference type="EnsemblMetazoa" id="Aqu2.1.29554_001">
    <property type="protein sequence ID" value="Aqu2.1.29554_001"/>
    <property type="gene ID" value="Aqu2.1.29554"/>
</dbReference>